<dbReference type="SUPFAM" id="SSF54427">
    <property type="entry name" value="NTF2-like"/>
    <property type="match status" value="1"/>
</dbReference>
<dbReference type="KEGG" id="mgot:MgSA37_00917"/>
<dbReference type="Pfam" id="PF12893">
    <property type="entry name" value="Lumazine_bd_2"/>
    <property type="match status" value="1"/>
</dbReference>
<dbReference type="Gene3D" id="3.10.450.50">
    <property type="match status" value="1"/>
</dbReference>
<keyword evidence="2" id="KW-1185">Reference proteome</keyword>
<sequence>MKTLKTMMLGLAMLALCGAVKANTNDNSKFTKNYAINTYIDAMTRGKLAGLNEVLDQSAAFNMVRGKQVLSFGKKQMLDYFQSNKNVEQQCTTSTTVVENNAGIAIVKVDMKFENFTRSNYVTIAHTANGWKITNVYSVFVS</sequence>
<evidence type="ECO:0000313" key="1">
    <source>
        <dbReference type="EMBL" id="BAU52754.1"/>
    </source>
</evidence>
<gene>
    <name evidence="1" type="ORF">MgSA37_00917</name>
</gene>
<dbReference type="InterPro" id="IPR032710">
    <property type="entry name" value="NTF2-like_dom_sf"/>
</dbReference>
<dbReference type="InterPro" id="IPR039437">
    <property type="entry name" value="FrzH/put_lumazine-bd"/>
</dbReference>
<dbReference type="RefSeq" id="WP_157750432.1">
    <property type="nucleotide sequence ID" value="NZ_AP017313.1"/>
</dbReference>
<dbReference type="EMBL" id="AP017313">
    <property type="protein sequence ID" value="BAU52754.1"/>
    <property type="molecule type" value="Genomic_DNA"/>
</dbReference>
<dbReference type="Proteomes" id="UP000218263">
    <property type="component" value="Chromosome"/>
</dbReference>
<reference evidence="1 2" key="1">
    <citation type="submission" date="2015-12" db="EMBL/GenBank/DDBJ databases">
        <title>Genome sequence of Mucilaginibacter gotjawali.</title>
        <authorList>
            <person name="Lee J.S."/>
            <person name="Lee K.C."/>
            <person name="Kim K.K."/>
            <person name="Lee B.W."/>
        </authorList>
    </citation>
    <scope>NUCLEOTIDE SEQUENCE [LARGE SCALE GENOMIC DNA]</scope>
    <source>
        <strain evidence="1 2">SA3-7</strain>
    </source>
</reference>
<protein>
    <submittedName>
        <fullName evidence="1">Putative lumazine-binding protein</fullName>
    </submittedName>
</protein>
<dbReference type="AlphaFoldDB" id="A0A110B162"/>
<evidence type="ECO:0000313" key="2">
    <source>
        <dbReference type="Proteomes" id="UP000218263"/>
    </source>
</evidence>
<proteinExistence type="predicted"/>
<dbReference type="OrthoDB" id="764454at2"/>
<name>A0A110B162_9SPHI</name>
<accession>A0A110B162</accession>
<organism evidence="1 2">
    <name type="scientific">Mucilaginibacter gotjawali</name>
    <dbReference type="NCBI Taxonomy" id="1550579"/>
    <lineage>
        <taxon>Bacteria</taxon>
        <taxon>Pseudomonadati</taxon>
        <taxon>Bacteroidota</taxon>
        <taxon>Sphingobacteriia</taxon>
        <taxon>Sphingobacteriales</taxon>
        <taxon>Sphingobacteriaceae</taxon>
        <taxon>Mucilaginibacter</taxon>
    </lineage>
</organism>